<proteinExistence type="predicted"/>
<evidence type="ECO:0000256" key="4">
    <source>
        <dbReference type="ARBA" id="ARBA00023136"/>
    </source>
</evidence>
<reference evidence="9" key="1">
    <citation type="journal article" date="2020" name="Stud. Mycol.">
        <title>101 Dothideomycetes genomes: a test case for predicting lifestyles and emergence of pathogens.</title>
        <authorList>
            <person name="Haridas S."/>
            <person name="Albert R."/>
            <person name="Binder M."/>
            <person name="Bloem J."/>
            <person name="Labutti K."/>
            <person name="Salamov A."/>
            <person name="Andreopoulos B."/>
            <person name="Baker S."/>
            <person name="Barry K."/>
            <person name="Bills G."/>
            <person name="Bluhm B."/>
            <person name="Cannon C."/>
            <person name="Castanera R."/>
            <person name="Culley D."/>
            <person name="Daum C."/>
            <person name="Ezra D."/>
            <person name="Gonzalez J."/>
            <person name="Henrissat B."/>
            <person name="Kuo A."/>
            <person name="Liang C."/>
            <person name="Lipzen A."/>
            <person name="Lutzoni F."/>
            <person name="Magnuson J."/>
            <person name="Mondo S."/>
            <person name="Nolan M."/>
            <person name="Ohm R."/>
            <person name="Pangilinan J."/>
            <person name="Park H.-J."/>
            <person name="Ramirez L."/>
            <person name="Alfaro M."/>
            <person name="Sun H."/>
            <person name="Tritt A."/>
            <person name="Yoshinaga Y."/>
            <person name="Zwiers L.-H."/>
            <person name="Turgeon B."/>
            <person name="Goodwin S."/>
            <person name="Spatafora J."/>
            <person name="Crous P."/>
            <person name="Grigoriev I."/>
        </authorList>
    </citation>
    <scope>NUCLEOTIDE SEQUENCE</scope>
    <source>
        <strain evidence="9">CBS 675.92</strain>
    </source>
</reference>
<feature type="transmembrane region" description="Helical" evidence="6">
    <location>
        <begin position="429"/>
        <end position="453"/>
    </location>
</feature>
<feature type="domain" description="G protein-coupled receptor GPR1/2/3 C-terminal" evidence="8">
    <location>
        <begin position="386"/>
        <end position="460"/>
    </location>
</feature>
<protein>
    <recommendedName>
        <fullName evidence="11">G protein-coupled glucose receptor regulating Gpa2-domain-containing protein</fullName>
    </recommendedName>
</protein>
<keyword evidence="2 6" id="KW-0812">Transmembrane</keyword>
<feature type="transmembrane region" description="Helical" evidence="6">
    <location>
        <begin position="92"/>
        <end position="115"/>
    </location>
</feature>
<sequence length="612" mass="67927">MLGLIKREPRSRARYIFTSAGTVGFLLRKVTSSPLPNIAAHSGPSSTQLFAIHRKWNVQVAAVTCAAVSMATSFIVFYWFCRMQKLFRHRLLMLLIFGDLMKASWLFLFGVVSIFRGTVYTESAFCQAAGFLVQYGTETSDYAVLVIAIHSAMQVFRPSSTIRSDGLYPYRHSLYFGAVAVPGVMSCLAFISSTWGYMSQGAFCTLPIRPFWYRLALAWIPRYLIAIVILGLAVAIYAHVGFEFRSLSDMVHNNDPSIGTTTTMLSRDPEEGTEAVLGMMEGQISPASRGSLVVPMPGTSRRASVVPSVGSILEGNDTIRSASFPSVLQALHRKSTYTLSPSQTYEPSQMLKTPSRKQSRDECTTLDGDASPLAPRSTAQVHQFARKRARIHWQLRLMFIYPIVYIVMWVFPFASHCMMYNDFWAAHPVYWLSLISTICLTSMGAVDCLIFSLRERPWRHIPSSDGTFFGSFAWWLTFSTRHNNGSISTPVVRPIETSHRAVTEANPDTPNVSTSGPGWMGNIIRAGRDVRTSGSSDHAKVQAEMARHRLGIEREERRAANNASMDTRTDLAESQREDEDDPSDTIQGRQSGVGGSVGSKARKKAGRSNIGI</sequence>
<comment type="subcellular location">
    <subcellularLocation>
        <location evidence="1">Membrane</location>
        <topology evidence="1">Multi-pass membrane protein</topology>
    </subcellularLocation>
</comment>
<name>A0A6A5TYE6_9PLEO</name>
<gene>
    <name evidence="9" type="ORF">CC80DRAFT_78023</name>
</gene>
<evidence type="ECO:0000256" key="1">
    <source>
        <dbReference type="ARBA" id="ARBA00004141"/>
    </source>
</evidence>
<evidence type="ECO:0000313" key="10">
    <source>
        <dbReference type="Proteomes" id="UP000800035"/>
    </source>
</evidence>
<keyword evidence="3 6" id="KW-1133">Transmembrane helix</keyword>
<feature type="transmembrane region" description="Helical" evidence="6">
    <location>
        <begin position="395"/>
        <end position="414"/>
    </location>
</feature>
<evidence type="ECO:0000256" key="3">
    <source>
        <dbReference type="ARBA" id="ARBA00022989"/>
    </source>
</evidence>
<feature type="compositionally biased region" description="Polar residues" evidence="5">
    <location>
        <begin position="340"/>
        <end position="352"/>
    </location>
</feature>
<dbReference type="PANTHER" id="PTHR23112">
    <property type="entry name" value="G PROTEIN-COUPLED RECEPTOR 157-RELATED"/>
    <property type="match status" value="1"/>
</dbReference>
<keyword evidence="4 6" id="KW-0472">Membrane</keyword>
<organism evidence="9 10">
    <name type="scientific">Byssothecium circinans</name>
    <dbReference type="NCBI Taxonomy" id="147558"/>
    <lineage>
        <taxon>Eukaryota</taxon>
        <taxon>Fungi</taxon>
        <taxon>Dikarya</taxon>
        <taxon>Ascomycota</taxon>
        <taxon>Pezizomycotina</taxon>
        <taxon>Dothideomycetes</taxon>
        <taxon>Pleosporomycetidae</taxon>
        <taxon>Pleosporales</taxon>
        <taxon>Massarineae</taxon>
        <taxon>Massarinaceae</taxon>
        <taxon>Byssothecium</taxon>
    </lineage>
</organism>
<evidence type="ECO:0008006" key="11">
    <source>
        <dbReference type="Google" id="ProtNLM"/>
    </source>
</evidence>
<accession>A0A6A5TYE6</accession>
<evidence type="ECO:0000259" key="7">
    <source>
        <dbReference type="Pfam" id="PF11710"/>
    </source>
</evidence>
<feature type="transmembrane region" description="Helical" evidence="6">
    <location>
        <begin position="56"/>
        <end position="80"/>
    </location>
</feature>
<evidence type="ECO:0000256" key="5">
    <source>
        <dbReference type="SAM" id="MobiDB-lite"/>
    </source>
</evidence>
<feature type="compositionally biased region" description="Basic and acidic residues" evidence="5">
    <location>
        <begin position="546"/>
        <end position="559"/>
    </location>
</feature>
<feature type="region of interest" description="Disordered" evidence="5">
    <location>
        <begin position="340"/>
        <end position="369"/>
    </location>
</feature>
<dbReference type="SUPFAM" id="SSF81321">
    <property type="entry name" value="Family A G protein-coupled receptor-like"/>
    <property type="match status" value="1"/>
</dbReference>
<dbReference type="Pfam" id="PF11970">
    <property type="entry name" value="GPR_Gpa2_C"/>
    <property type="match status" value="1"/>
</dbReference>
<evidence type="ECO:0000256" key="6">
    <source>
        <dbReference type="SAM" id="Phobius"/>
    </source>
</evidence>
<dbReference type="Gene3D" id="1.20.1070.10">
    <property type="entry name" value="Rhodopsin 7-helix transmembrane proteins"/>
    <property type="match status" value="1"/>
</dbReference>
<dbReference type="PANTHER" id="PTHR23112:SF37">
    <property type="entry name" value="G PROTEIN-COUPLED RECEPTOR GPR1"/>
    <property type="match status" value="1"/>
</dbReference>
<dbReference type="InterPro" id="IPR023041">
    <property type="entry name" value="Glucose_rcpt_Git3-like_N"/>
</dbReference>
<feature type="region of interest" description="Disordered" evidence="5">
    <location>
        <begin position="546"/>
        <end position="612"/>
    </location>
</feature>
<dbReference type="Proteomes" id="UP000800035">
    <property type="component" value="Unassembled WGS sequence"/>
</dbReference>
<evidence type="ECO:0000259" key="8">
    <source>
        <dbReference type="Pfam" id="PF11970"/>
    </source>
</evidence>
<feature type="domain" description="Glucose receptor Git3-like N-terminal" evidence="7">
    <location>
        <begin position="57"/>
        <end position="246"/>
    </location>
</feature>
<dbReference type="InterPro" id="IPR022596">
    <property type="entry name" value="GPR1/2/3_C"/>
</dbReference>
<dbReference type="EMBL" id="ML976993">
    <property type="protein sequence ID" value="KAF1955716.1"/>
    <property type="molecule type" value="Genomic_DNA"/>
</dbReference>
<evidence type="ECO:0000256" key="2">
    <source>
        <dbReference type="ARBA" id="ARBA00022692"/>
    </source>
</evidence>
<evidence type="ECO:0000313" key="9">
    <source>
        <dbReference type="EMBL" id="KAF1955716.1"/>
    </source>
</evidence>
<dbReference type="AlphaFoldDB" id="A0A6A5TYE6"/>
<dbReference type="Pfam" id="PF11710">
    <property type="entry name" value="Git3"/>
    <property type="match status" value="1"/>
</dbReference>
<feature type="transmembrane region" description="Helical" evidence="6">
    <location>
        <begin position="218"/>
        <end position="240"/>
    </location>
</feature>
<dbReference type="GO" id="GO:0005886">
    <property type="term" value="C:plasma membrane"/>
    <property type="evidence" value="ECO:0007669"/>
    <property type="project" value="TreeGrafter"/>
</dbReference>
<dbReference type="GO" id="GO:0007189">
    <property type="term" value="P:adenylate cyclase-activating G protein-coupled receptor signaling pathway"/>
    <property type="evidence" value="ECO:0007669"/>
    <property type="project" value="TreeGrafter"/>
</dbReference>
<dbReference type="GO" id="GO:0004930">
    <property type="term" value="F:G protein-coupled receptor activity"/>
    <property type="evidence" value="ECO:0007669"/>
    <property type="project" value="TreeGrafter"/>
</dbReference>
<feature type="transmembrane region" description="Helical" evidence="6">
    <location>
        <begin position="174"/>
        <end position="198"/>
    </location>
</feature>
<keyword evidence="10" id="KW-1185">Reference proteome</keyword>
<dbReference type="OrthoDB" id="5368598at2759"/>